<dbReference type="Gene3D" id="1.10.10.10">
    <property type="entry name" value="Winged helix-like DNA-binding domain superfamily/Winged helix DNA-binding domain"/>
    <property type="match status" value="1"/>
</dbReference>
<evidence type="ECO:0000313" key="13">
    <source>
        <dbReference type="Proteomes" id="UP000644699"/>
    </source>
</evidence>
<evidence type="ECO:0000256" key="10">
    <source>
        <dbReference type="ARBA" id="ARBA00023163"/>
    </source>
</evidence>
<keyword evidence="10 11" id="KW-0804">Transcription</keyword>
<evidence type="ECO:0000256" key="3">
    <source>
        <dbReference type="ARBA" id="ARBA00020910"/>
    </source>
</evidence>
<evidence type="ECO:0000256" key="4">
    <source>
        <dbReference type="ARBA" id="ARBA00022490"/>
    </source>
</evidence>
<keyword evidence="11" id="KW-0408">Iron</keyword>
<dbReference type="GO" id="GO:0045892">
    <property type="term" value="P:negative regulation of DNA-templated transcription"/>
    <property type="evidence" value="ECO:0007669"/>
    <property type="project" value="TreeGrafter"/>
</dbReference>
<keyword evidence="5 11" id="KW-0678">Repressor</keyword>
<evidence type="ECO:0000256" key="2">
    <source>
        <dbReference type="ARBA" id="ARBA00007957"/>
    </source>
</evidence>
<protein>
    <recommendedName>
        <fullName evidence="3 11">Ferric uptake regulation protein</fullName>
    </recommendedName>
</protein>
<evidence type="ECO:0000256" key="5">
    <source>
        <dbReference type="ARBA" id="ARBA00022491"/>
    </source>
</evidence>
<dbReference type="NCBIfam" id="NF045678">
    <property type="entry name" value="TransRegIrrA"/>
    <property type="match status" value="1"/>
</dbReference>
<comment type="subunit">
    <text evidence="11">Homodimer.</text>
</comment>
<dbReference type="InterPro" id="IPR002481">
    <property type="entry name" value="FUR"/>
</dbReference>
<dbReference type="CDD" id="cd07153">
    <property type="entry name" value="Fur_like"/>
    <property type="match status" value="1"/>
</dbReference>
<keyword evidence="6 11" id="KW-0479">Metal-binding</keyword>
<dbReference type="FunFam" id="1.10.10.10:FF:000007">
    <property type="entry name" value="Ferric uptake regulation protein"/>
    <property type="match status" value="1"/>
</dbReference>
<dbReference type="PANTHER" id="PTHR33202:SF7">
    <property type="entry name" value="FERRIC UPTAKE REGULATION PROTEIN"/>
    <property type="match status" value="1"/>
</dbReference>
<dbReference type="InterPro" id="IPR036388">
    <property type="entry name" value="WH-like_DNA-bd_sf"/>
</dbReference>
<dbReference type="GO" id="GO:0005737">
    <property type="term" value="C:cytoplasm"/>
    <property type="evidence" value="ECO:0007669"/>
    <property type="project" value="UniProtKB-SubCell"/>
</dbReference>
<dbReference type="GO" id="GO:1900376">
    <property type="term" value="P:regulation of secondary metabolite biosynthetic process"/>
    <property type="evidence" value="ECO:0007669"/>
    <property type="project" value="TreeGrafter"/>
</dbReference>
<dbReference type="Proteomes" id="UP000644699">
    <property type="component" value="Unassembled WGS sequence"/>
</dbReference>
<evidence type="ECO:0000256" key="8">
    <source>
        <dbReference type="ARBA" id="ARBA00023015"/>
    </source>
</evidence>
<dbReference type="GO" id="GO:0000976">
    <property type="term" value="F:transcription cis-regulatory region binding"/>
    <property type="evidence" value="ECO:0007669"/>
    <property type="project" value="TreeGrafter"/>
</dbReference>
<dbReference type="InterPro" id="IPR036390">
    <property type="entry name" value="WH_DNA-bd_sf"/>
</dbReference>
<dbReference type="NCBIfam" id="NF045677">
    <property type="entry name" value="FeRespRegIrr"/>
    <property type="match status" value="1"/>
</dbReference>
<dbReference type="SUPFAM" id="SSF46785">
    <property type="entry name" value="Winged helix' DNA-binding domain"/>
    <property type="match status" value="1"/>
</dbReference>
<sequence length="152" mass="17035">MAVAMDGRGRKQGFCVFERLRAAGLRPTRQRVALCNLIFSKGDRHLSAEELYEEAHRAGESVSLATVYNTLHQFTDSGIIRPLTGEGQRTYFDTNTSDHHHFFLEEENRMIDIPNGGLRLDQLPDVPEGMEIVNVDIVVRLRRKAGAGKAAN</sequence>
<keyword evidence="8 11" id="KW-0805">Transcription regulation</keyword>
<comment type="caution">
    <text evidence="12">The sequence shown here is derived from an EMBL/GenBank/DDBJ whole genome shotgun (WGS) entry which is preliminary data.</text>
</comment>
<dbReference type="GO" id="GO:0003700">
    <property type="term" value="F:DNA-binding transcription factor activity"/>
    <property type="evidence" value="ECO:0007669"/>
    <property type="project" value="UniProtKB-UniRule"/>
</dbReference>
<proteinExistence type="inferred from homology"/>
<dbReference type="GO" id="GO:0008270">
    <property type="term" value="F:zinc ion binding"/>
    <property type="evidence" value="ECO:0007669"/>
    <property type="project" value="TreeGrafter"/>
</dbReference>
<evidence type="ECO:0000256" key="9">
    <source>
        <dbReference type="ARBA" id="ARBA00023125"/>
    </source>
</evidence>
<reference evidence="12" key="1">
    <citation type="journal article" date="2014" name="Int. J. Syst. Evol. Microbiol.">
        <title>Complete genome sequence of Corynebacterium casei LMG S-19264T (=DSM 44701T), isolated from a smear-ripened cheese.</title>
        <authorList>
            <consortium name="US DOE Joint Genome Institute (JGI-PGF)"/>
            <person name="Walter F."/>
            <person name="Albersmeier A."/>
            <person name="Kalinowski J."/>
            <person name="Ruckert C."/>
        </authorList>
    </citation>
    <scope>NUCLEOTIDE SEQUENCE</scope>
    <source>
        <strain evidence="12">CGMCC 1.15367</strain>
    </source>
</reference>
<accession>A0A917A182</accession>
<evidence type="ECO:0000256" key="11">
    <source>
        <dbReference type="RuleBase" id="RU364037"/>
    </source>
</evidence>
<name>A0A917A182_9HYPH</name>
<keyword evidence="7 11" id="KW-0862">Zinc</keyword>
<gene>
    <name evidence="11" type="primary">fur</name>
    <name evidence="12" type="ORF">GCM10011390_46760</name>
</gene>
<keyword evidence="9 11" id="KW-0238">DNA-binding</keyword>
<evidence type="ECO:0000313" key="12">
    <source>
        <dbReference type="EMBL" id="GGE22056.1"/>
    </source>
</evidence>
<dbReference type="PANTHER" id="PTHR33202">
    <property type="entry name" value="ZINC UPTAKE REGULATION PROTEIN"/>
    <property type="match status" value="1"/>
</dbReference>
<organism evidence="12 13">
    <name type="scientific">Aureimonas endophytica</name>
    <dbReference type="NCBI Taxonomy" id="2027858"/>
    <lineage>
        <taxon>Bacteria</taxon>
        <taxon>Pseudomonadati</taxon>
        <taxon>Pseudomonadota</taxon>
        <taxon>Alphaproteobacteria</taxon>
        <taxon>Hyphomicrobiales</taxon>
        <taxon>Aurantimonadaceae</taxon>
        <taxon>Aureimonas</taxon>
    </lineage>
</organism>
<evidence type="ECO:0000256" key="7">
    <source>
        <dbReference type="ARBA" id="ARBA00022833"/>
    </source>
</evidence>
<evidence type="ECO:0000256" key="6">
    <source>
        <dbReference type="ARBA" id="ARBA00022723"/>
    </source>
</evidence>
<reference evidence="12" key="2">
    <citation type="submission" date="2020-09" db="EMBL/GenBank/DDBJ databases">
        <authorList>
            <person name="Sun Q."/>
            <person name="Zhou Y."/>
        </authorList>
    </citation>
    <scope>NUCLEOTIDE SEQUENCE</scope>
    <source>
        <strain evidence="12">CGMCC 1.15367</strain>
    </source>
</reference>
<keyword evidence="4 11" id="KW-0963">Cytoplasm</keyword>
<dbReference type="EMBL" id="BMIQ01000010">
    <property type="protein sequence ID" value="GGE22056.1"/>
    <property type="molecule type" value="Genomic_DNA"/>
</dbReference>
<dbReference type="AlphaFoldDB" id="A0A917A182"/>
<evidence type="ECO:0000256" key="1">
    <source>
        <dbReference type="ARBA" id="ARBA00004496"/>
    </source>
</evidence>
<keyword evidence="13" id="KW-1185">Reference proteome</keyword>
<comment type="similarity">
    <text evidence="2 11">Belongs to the Fur family.</text>
</comment>
<comment type="subcellular location">
    <subcellularLocation>
        <location evidence="1 11">Cytoplasm</location>
    </subcellularLocation>
</comment>
<dbReference type="Pfam" id="PF01475">
    <property type="entry name" value="FUR"/>
    <property type="match status" value="1"/>
</dbReference>